<dbReference type="InterPro" id="IPR029063">
    <property type="entry name" value="SAM-dependent_MTases_sf"/>
</dbReference>
<dbReference type="STRING" id="1573173.A0A161WC18"/>
<keyword evidence="4" id="KW-1185">Reference proteome</keyword>
<protein>
    <submittedName>
        <fullName evidence="3">Methyltransferase domain-containing protein</fullName>
    </submittedName>
</protein>
<dbReference type="GO" id="GO:0032259">
    <property type="term" value="P:methylation"/>
    <property type="evidence" value="ECO:0007669"/>
    <property type="project" value="UniProtKB-KW"/>
</dbReference>
<dbReference type="EMBL" id="LFIW01001569">
    <property type="protein sequence ID" value="KZL81778.1"/>
    <property type="molecule type" value="Genomic_DNA"/>
</dbReference>
<dbReference type="Proteomes" id="UP000076584">
    <property type="component" value="Unassembled WGS sequence"/>
</dbReference>
<sequence>MLSGLPQSDFTQESHLTALRPSQDPIKPVISGWQANEDVKDALDLFQHLARLARGRQDCSTLRDYDLGPNSQVLDYGTGTGIWARQIAESLDRRRGQVFGFDAACLQPQKSCLPKNLYILLGDENDAWRQARQYDVVHTRAVFDDSRYWPKFYRDAYHHLKPGGLLEIEAVQWILQSDDGTLPNDSALRHWAGILYGSKDGKQYLDFENTKSQLEAVGFIASEEIIKLPVSAWDSGASDEEKEIGDWFNSFLNSVLHTRCFSLYDWGSQDTKLGLEGLMAQAREEIRHRQLHTYFRFFVWTAKKPMHSTGGGRPWQL</sequence>
<evidence type="ECO:0000313" key="4">
    <source>
        <dbReference type="Proteomes" id="UP000076584"/>
    </source>
</evidence>
<dbReference type="CDD" id="cd02440">
    <property type="entry name" value="AdoMet_MTases"/>
    <property type="match status" value="1"/>
</dbReference>
<accession>A0A161WC18</accession>
<keyword evidence="3" id="KW-0489">Methyltransferase</keyword>
<name>A0A161WC18_COLIC</name>
<comment type="similarity">
    <text evidence="1">Belongs to the methyltransferase superfamily. LaeA methyltransferase family.</text>
</comment>
<dbReference type="AlphaFoldDB" id="A0A161WC18"/>
<dbReference type="PANTHER" id="PTHR43591">
    <property type="entry name" value="METHYLTRANSFERASE"/>
    <property type="match status" value="1"/>
</dbReference>
<evidence type="ECO:0000313" key="3">
    <source>
        <dbReference type="EMBL" id="KZL81778.1"/>
    </source>
</evidence>
<dbReference type="PANTHER" id="PTHR43591:SF105">
    <property type="entry name" value="METHYLTRANSFERASE DOMAIN-CONTAINING PROTEIN-RELATED"/>
    <property type="match status" value="1"/>
</dbReference>
<feature type="compositionally biased region" description="Polar residues" evidence="2">
    <location>
        <begin position="1"/>
        <end position="15"/>
    </location>
</feature>
<dbReference type="SUPFAM" id="SSF53335">
    <property type="entry name" value="S-adenosyl-L-methionine-dependent methyltransferases"/>
    <property type="match status" value="1"/>
</dbReference>
<organism evidence="3 4">
    <name type="scientific">Colletotrichum incanum</name>
    <name type="common">Soybean anthracnose fungus</name>
    <dbReference type="NCBI Taxonomy" id="1573173"/>
    <lineage>
        <taxon>Eukaryota</taxon>
        <taxon>Fungi</taxon>
        <taxon>Dikarya</taxon>
        <taxon>Ascomycota</taxon>
        <taxon>Pezizomycotina</taxon>
        <taxon>Sordariomycetes</taxon>
        <taxon>Hypocreomycetidae</taxon>
        <taxon>Glomerellales</taxon>
        <taxon>Glomerellaceae</taxon>
        <taxon>Colletotrichum</taxon>
        <taxon>Colletotrichum spaethianum species complex</taxon>
    </lineage>
</organism>
<reference evidence="3 4" key="1">
    <citation type="submission" date="2015-06" db="EMBL/GenBank/DDBJ databases">
        <title>Survival trade-offs in plant roots during colonization by closely related pathogenic and mutualistic fungi.</title>
        <authorList>
            <person name="Hacquard S."/>
            <person name="Kracher B."/>
            <person name="Hiruma K."/>
            <person name="Weinman A."/>
            <person name="Muench P."/>
            <person name="Garrido Oter R."/>
            <person name="Ver Loren van Themaat E."/>
            <person name="Dallerey J.-F."/>
            <person name="Damm U."/>
            <person name="Henrissat B."/>
            <person name="Lespinet O."/>
            <person name="Thon M."/>
            <person name="Kemen E."/>
            <person name="McHardy A.C."/>
            <person name="Schulze-Lefert P."/>
            <person name="O'Connell R.J."/>
        </authorList>
    </citation>
    <scope>NUCLEOTIDE SEQUENCE [LARGE SCALE GENOMIC DNA]</scope>
    <source>
        <strain evidence="3 4">MAFF 238704</strain>
    </source>
</reference>
<keyword evidence="3" id="KW-0808">Transferase</keyword>
<dbReference type="Pfam" id="PF13489">
    <property type="entry name" value="Methyltransf_23"/>
    <property type="match status" value="1"/>
</dbReference>
<dbReference type="Gene3D" id="3.40.50.150">
    <property type="entry name" value="Vaccinia Virus protein VP39"/>
    <property type="match status" value="1"/>
</dbReference>
<evidence type="ECO:0000256" key="2">
    <source>
        <dbReference type="SAM" id="MobiDB-lite"/>
    </source>
</evidence>
<proteinExistence type="inferred from homology"/>
<feature type="region of interest" description="Disordered" evidence="2">
    <location>
        <begin position="1"/>
        <end position="23"/>
    </location>
</feature>
<gene>
    <name evidence="3" type="ORF">CI238_12918</name>
</gene>
<evidence type="ECO:0000256" key="1">
    <source>
        <dbReference type="ARBA" id="ARBA00038158"/>
    </source>
</evidence>
<comment type="caution">
    <text evidence="3">The sequence shown here is derived from an EMBL/GenBank/DDBJ whole genome shotgun (WGS) entry which is preliminary data.</text>
</comment>
<dbReference type="GO" id="GO:0008168">
    <property type="term" value="F:methyltransferase activity"/>
    <property type="evidence" value="ECO:0007669"/>
    <property type="project" value="UniProtKB-KW"/>
</dbReference>